<feature type="transmembrane region" description="Helical" evidence="7">
    <location>
        <begin position="389"/>
        <end position="407"/>
    </location>
</feature>
<feature type="domain" description="Threonine/Serine exporter ThrE" evidence="9">
    <location>
        <begin position="318"/>
        <end position="441"/>
    </location>
</feature>
<comment type="caution">
    <text evidence="10">The sequence shown here is derived from an EMBL/GenBank/DDBJ whole genome shotgun (WGS) entry which is preliminary data.</text>
</comment>
<dbReference type="EMBL" id="NMVO01000014">
    <property type="protein sequence ID" value="OYO12909.1"/>
    <property type="molecule type" value="Genomic_DNA"/>
</dbReference>
<protein>
    <recommendedName>
        <fullName evidence="12">Threonine/serine exporter family protein</fullName>
    </recommendedName>
</protein>
<evidence type="ECO:0000259" key="9">
    <source>
        <dbReference type="Pfam" id="PF12821"/>
    </source>
</evidence>
<dbReference type="InterPro" id="IPR010619">
    <property type="entry name" value="ThrE-like_N"/>
</dbReference>
<feature type="transmembrane region" description="Helical" evidence="7">
    <location>
        <begin position="208"/>
        <end position="226"/>
    </location>
</feature>
<dbReference type="AlphaFoldDB" id="A0A255GAH0"/>
<feature type="transmembrane region" description="Helical" evidence="7">
    <location>
        <begin position="427"/>
        <end position="449"/>
    </location>
</feature>
<keyword evidence="3 7" id="KW-0812">Transmembrane</keyword>
<evidence type="ECO:0000313" key="11">
    <source>
        <dbReference type="Proteomes" id="UP000215896"/>
    </source>
</evidence>
<accession>A0A4R6LW65</accession>
<dbReference type="Pfam" id="PF12821">
    <property type="entry name" value="ThrE_2"/>
    <property type="match status" value="1"/>
</dbReference>
<feature type="domain" description="Threonine/serine exporter-like N-terminal" evidence="8">
    <location>
        <begin position="47"/>
        <end position="293"/>
    </location>
</feature>
<accession>A0A255GAH0</accession>
<dbReference type="InterPro" id="IPR024528">
    <property type="entry name" value="ThrE_2"/>
</dbReference>
<organism evidence="10 11">
    <name type="scientific">Enemella evansiae</name>
    <dbReference type="NCBI Taxonomy" id="2016499"/>
    <lineage>
        <taxon>Bacteria</taxon>
        <taxon>Bacillati</taxon>
        <taxon>Actinomycetota</taxon>
        <taxon>Actinomycetes</taxon>
        <taxon>Propionibacteriales</taxon>
        <taxon>Propionibacteriaceae</taxon>
        <taxon>Enemella</taxon>
    </lineage>
</organism>
<evidence type="ECO:0000259" key="8">
    <source>
        <dbReference type="Pfam" id="PF06738"/>
    </source>
</evidence>
<dbReference type="Pfam" id="PF06738">
    <property type="entry name" value="ThrE"/>
    <property type="match status" value="1"/>
</dbReference>
<evidence type="ECO:0000256" key="2">
    <source>
        <dbReference type="ARBA" id="ARBA00022475"/>
    </source>
</evidence>
<evidence type="ECO:0000256" key="1">
    <source>
        <dbReference type="ARBA" id="ARBA00004651"/>
    </source>
</evidence>
<evidence type="ECO:0000313" key="10">
    <source>
        <dbReference type="EMBL" id="OYO12909.1"/>
    </source>
</evidence>
<feature type="transmembrane region" description="Helical" evidence="7">
    <location>
        <begin position="338"/>
        <end position="356"/>
    </location>
</feature>
<keyword evidence="11" id="KW-1185">Reference proteome</keyword>
<dbReference type="GO" id="GO:0022857">
    <property type="term" value="F:transmembrane transporter activity"/>
    <property type="evidence" value="ECO:0007669"/>
    <property type="project" value="InterPro"/>
</dbReference>
<feature type="transmembrane region" description="Helical" evidence="7">
    <location>
        <begin position="362"/>
        <end position="382"/>
    </location>
</feature>
<dbReference type="OrthoDB" id="9763957at2"/>
<feature type="transmembrane region" description="Helical" evidence="7">
    <location>
        <begin position="311"/>
        <end position="331"/>
    </location>
</feature>
<dbReference type="GO" id="GO:0005886">
    <property type="term" value="C:plasma membrane"/>
    <property type="evidence" value="ECO:0007669"/>
    <property type="project" value="UniProtKB-SubCell"/>
</dbReference>
<gene>
    <name evidence="10" type="ORF">CGZ94_13570</name>
</gene>
<evidence type="ECO:0000256" key="4">
    <source>
        <dbReference type="ARBA" id="ARBA00022989"/>
    </source>
</evidence>
<evidence type="ECO:0000256" key="6">
    <source>
        <dbReference type="ARBA" id="ARBA00034125"/>
    </source>
</evidence>
<feature type="transmembrane region" description="Helical" evidence="7">
    <location>
        <begin position="177"/>
        <end position="196"/>
    </location>
</feature>
<keyword evidence="4 7" id="KW-1133">Transmembrane helix</keyword>
<evidence type="ECO:0008006" key="12">
    <source>
        <dbReference type="Google" id="ProtNLM"/>
    </source>
</evidence>
<evidence type="ECO:0000256" key="5">
    <source>
        <dbReference type="ARBA" id="ARBA00023136"/>
    </source>
</evidence>
<feature type="transmembrane region" description="Helical" evidence="7">
    <location>
        <begin position="238"/>
        <end position="258"/>
    </location>
</feature>
<sequence>MVRQGFFGGVRRRLRDAVVPPPPAQPAPPEENEIAEETRQALRVLDLATDVSDLLLSSGASANDVTTTALRITRAYGLRGVNCDVTYTSITLSWQPRNREPMSTLRVVRARTTDFTRVQRVMELVEQIEAGELTAAEANGQFRRLNHAPHPYRRWVVVVSNGGVSIGLGLLWGAQPIVMLVTFLATCLIDIALQFLARRRVPAFFQQVVGAAVATSATLLLQWAQAMGLPGLRETQPTLTVTAGIVLLLAGMSVVGAAQDSLDSFYVTASARAFEVVVLTLGIVTGLLVMLRLGTWLGVSVLLTPAAPQLVAGPVQLVIGSLIISASFAVACHASLRAVWVASLLGVATLLAYLAAGGLGFGEIGSCAVAAVLSAVIARTLAPRLGVPALALITAAIVPLMPGSMVYRGVLLLTSNQAAVDTVTGMVTLMTAAGVGLALAAGSSLGTYLTRPMTRQFWRGGKRRFRRHGKIAR</sequence>
<reference evidence="10 11" key="1">
    <citation type="submission" date="2017-07" db="EMBL/GenBank/DDBJ databases">
        <title>Draft whole genome sequences of clinical Proprionibacteriaceae strains.</title>
        <authorList>
            <person name="Bernier A.-M."/>
            <person name="Bernard K."/>
            <person name="Domingo M.-C."/>
        </authorList>
    </citation>
    <scope>NUCLEOTIDE SEQUENCE [LARGE SCALE GENOMIC DNA]</scope>
    <source>
        <strain evidence="10 11">NML 030167</strain>
    </source>
</reference>
<evidence type="ECO:0000256" key="7">
    <source>
        <dbReference type="SAM" id="Phobius"/>
    </source>
</evidence>
<name>A0A255GAH0_9ACTN</name>
<dbReference type="RefSeq" id="WP_094355158.1">
    <property type="nucleotide sequence ID" value="NZ_NMVK01000001.1"/>
</dbReference>
<dbReference type="GO" id="GO:0015744">
    <property type="term" value="P:succinate transport"/>
    <property type="evidence" value="ECO:0007669"/>
    <property type="project" value="TreeGrafter"/>
</dbReference>
<evidence type="ECO:0000256" key="3">
    <source>
        <dbReference type="ARBA" id="ARBA00022692"/>
    </source>
</evidence>
<proteinExistence type="inferred from homology"/>
<keyword evidence="2" id="KW-1003">Cell membrane</keyword>
<feature type="transmembrane region" description="Helical" evidence="7">
    <location>
        <begin position="270"/>
        <end position="291"/>
    </location>
</feature>
<comment type="similarity">
    <text evidence="6">Belongs to the ThrE exporter (TC 2.A.79) family.</text>
</comment>
<dbReference type="Proteomes" id="UP000215896">
    <property type="component" value="Unassembled WGS sequence"/>
</dbReference>
<dbReference type="InterPro" id="IPR050539">
    <property type="entry name" value="ThrE_Dicarb/AminoAcid_Exp"/>
</dbReference>
<comment type="subcellular location">
    <subcellularLocation>
        <location evidence="1">Cell membrane</location>
        <topology evidence="1">Multi-pass membrane protein</topology>
    </subcellularLocation>
</comment>
<dbReference type="PANTHER" id="PTHR34390">
    <property type="entry name" value="UPF0442 PROTEIN YJJB-RELATED"/>
    <property type="match status" value="1"/>
</dbReference>
<dbReference type="PANTHER" id="PTHR34390:SF2">
    <property type="entry name" value="SUCCINATE TRANSPORTER SUBUNIT YJJP-RELATED"/>
    <property type="match status" value="1"/>
</dbReference>
<keyword evidence="5 7" id="KW-0472">Membrane</keyword>